<gene>
    <name evidence="1" type="ORF">SDJN03_22739</name>
</gene>
<dbReference type="AlphaFoldDB" id="A0AAV6MM06"/>
<accession>A0AAV6MM06</accession>
<name>A0AAV6MM06_9ROSI</name>
<reference evidence="1 2" key="1">
    <citation type="journal article" date="2021" name="Hortic Res">
        <title>The domestication of Cucurbita argyrosperma as revealed by the genome of its wild relative.</title>
        <authorList>
            <person name="Barrera-Redondo J."/>
            <person name="Sanchez-de la Vega G."/>
            <person name="Aguirre-Liguori J.A."/>
            <person name="Castellanos-Morales G."/>
            <person name="Gutierrez-Guerrero Y.T."/>
            <person name="Aguirre-Dugua X."/>
            <person name="Aguirre-Planter E."/>
            <person name="Tenaillon M.I."/>
            <person name="Lira-Saade R."/>
            <person name="Eguiarte L.E."/>
        </authorList>
    </citation>
    <scope>NUCLEOTIDE SEQUENCE [LARGE SCALE GENOMIC DNA]</scope>
    <source>
        <strain evidence="1">JBR-2021</strain>
    </source>
</reference>
<comment type="caution">
    <text evidence="1">The sequence shown here is derived from an EMBL/GenBank/DDBJ whole genome shotgun (WGS) entry which is preliminary data.</text>
</comment>
<evidence type="ECO:0000313" key="1">
    <source>
        <dbReference type="EMBL" id="KAG6582737.1"/>
    </source>
</evidence>
<proteinExistence type="predicted"/>
<dbReference type="Proteomes" id="UP000685013">
    <property type="component" value="Chromosome 14"/>
</dbReference>
<sequence>MRPPGSRPLHQEVTNDRSVDWPRTRFLPSFFAHGGESSGQAMVAVTAGEVTDCTCQKVGRLPSGSRASARILPRGNIKVSHK</sequence>
<protein>
    <submittedName>
        <fullName evidence="1">Uncharacterized protein</fullName>
    </submittedName>
</protein>
<dbReference type="EMBL" id="JAGKQH010000014">
    <property type="protein sequence ID" value="KAG6582737.1"/>
    <property type="molecule type" value="Genomic_DNA"/>
</dbReference>
<keyword evidence="2" id="KW-1185">Reference proteome</keyword>
<organism evidence="1 2">
    <name type="scientific">Cucurbita argyrosperma subsp. sororia</name>
    <dbReference type="NCBI Taxonomy" id="37648"/>
    <lineage>
        <taxon>Eukaryota</taxon>
        <taxon>Viridiplantae</taxon>
        <taxon>Streptophyta</taxon>
        <taxon>Embryophyta</taxon>
        <taxon>Tracheophyta</taxon>
        <taxon>Spermatophyta</taxon>
        <taxon>Magnoliopsida</taxon>
        <taxon>eudicotyledons</taxon>
        <taxon>Gunneridae</taxon>
        <taxon>Pentapetalae</taxon>
        <taxon>rosids</taxon>
        <taxon>fabids</taxon>
        <taxon>Cucurbitales</taxon>
        <taxon>Cucurbitaceae</taxon>
        <taxon>Cucurbiteae</taxon>
        <taxon>Cucurbita</taxon>
    </lineage>
</organism>
<feature type="non-terminal residue" evidence="1">
    <location>
        <position position="1"/>
    </location>
</feature>
<evidence type="ECO:0000313" key="2">
    <source>
        <dbReference type="Proteomes" id="UP000685013"/>
    </source>
</evidence>